<dbReference type="EMBL" id="CP046457">
    <property type="protein sequence ID" value="QGU00425.1"/>
    <property type="molecule type" value="Genomic_DNA"/>
</dbReference>
<dbReference type="Proteomes" id="UP000426444">
    <property type="component" value="Chromosome"/>
</dbReference>
<keyword evidence="2" id="KW-1185">Reference proteome</keyword>
<gene>
    <name evidence="1" type="ORF">SYNTR_1831</name>
</gene>
<reference evidence="2" key="1">
    <citation type="journal article" date="2019" name="Microbiology">
        <title>Complete Genome Sequence of an Uncultured Bacterium of the Candidate Phylum Bipolaricaulota.</title>
        <authorList>
            <person name="Kadnikov V.V."/>
            <person name="Mardanov A.V."/>
            <person name="Beletsky A.V."/>
            <person name="Frank Y.A."/>
            <person name="Karnachuk O.V."/>
            <person name="Ravin N.V."/>
        </authorList>
    </citation>
    <scope>NUCLEOTIDE SEQUENCE [LARGE SCALE GENOMIC DNA]</scope>
</reference>
<dbReference type="AlphaFoldDB" id="A0A6I6DCP0"/>
<organism evidence="1 2">
    <name type="scientific">Candidatus Syntrophocurvum alkaliphilum</name>
    <dbReference type="NCBI Taxonomy" id="2293317"/>
    <lineage>
        <taxon>Bacteria</taxon>
        <taxon>Bacillati</taxon>
        <taxon>Bacillota</taxon>
        <taxon>Clostridia</taxon>
        <taxon>Eubacteriales</taxon>
        <taxon>Syntrophomonadaceae</taxon>
        <taxon>Candidatus Syntrophocurvum</taxon>
    </lineage>
</organism>
<dbReference type="KEGG" id="salq:SYNTR_1831"/>
<evidence type="ECO:0000313" key="2">
    <source>
        <dbReference type="Proteomes" id="UP000426444"/>
    </source>
</evidence>
<evidence type="ECO:0000313" key="1">
    <source>
        <dbReference type="EMBL" id="QGU00425.1"/>
    </source>
</evidence>
<accession>A0A6I6DCP0</accession>
<protein>
    <submittedName>
        <fullName evidence="1">Uncharacterized protein</fullName>
    </submittedName>
</protein>
<dbReference type="RefSeq" id="WP_279285950.1">
    <property type="nucleotide sequence ID" value="NZ_CP046457.1"/>
</dbReference>
<sequence length="40" mass="4554">MEKELTDNILISLNTMEEAVEYLREKLSDEIAPQNGSIDT</sequence>
<proteinExistence type="predicted"/>
<name>A0A6I6DCP0_9FIRM</name>